<feature type="domain" description="SLH" evidence="6">
    <location>
        <begin position="163"/>
        <end position="226"/>
    </location>
</feature>
<dbReference type="Gene3D" id="3.90.1720.10">
    <property type="entry name" value="endopeptidase domain like (from Nostoc punctiforme)"/>
    <property type="match status" value="1"/>
</dbReference>
<evidence type="ECO:0000256" key="2">
    <source>
        <dbReference type="ARBA" id="ARBA00022670"/>
    </source>
</evidence>
<dbReference type="PROSITE" id="PS51935">
    <property type="entry name" value="NLPC_P60"/>
    <property type="match status" value="1"/>
</dbReference>
<evidence type="ECO:0000259" key="7">
    <source>
        <dbReference type="PROSITE" id="PS51935"/>
    </source>
</evidence>
<dbReference type="PROSITE" id="PS51272">
    <property type="entry name" value="SLH"/>
    <property type="match status" value="2"/>
</dbReference>
<keyword evidence="4" id="KW-0378">Hydrolase</keyword>
<comment type="caution">
    <text evidence="8">The sequence shown here is derived from an EMBL/GenBank/DDBJ whole genome shotgun (WGS) entry which is preliminary data.</text>
</comment>
<proteinExistence type="inferred from homology"/>
<dbReference type="InterPro" id="IPR000064">
    <property type="entry name" value="NLP_P60_dom"/>
</dbReference>
<dbReference type="EMBL" id="JBEPMX010000004">
    <property type="protein sequence ID" value="MET3683071.1"/>
    <property type="molecule type" value="Genomic_DNA"/>
</dbReference>
<dbReference type="InterPro" id="IPR038765">
    <property type="entry name" value="Papain-like_cys_pep_sf"/>
</dbReference>
<keyword evidence="9" id="KW-1185">Reference proteome</keyword>
<dbReference type="PANTHER" id="PTHR47053">
    <property type="entry name" value="MUREIN DD-ENDOPEPTIDASE MEPH-RELATED"/>
    <property type="match status" value="1"/>
</dbReference>
<name>A0ABV2KU20_9BACI</name>
<dbReference type="InterPro" id="IPR001119">
    <property type="entry name" value="SLH_dom"/>
</dbReference>
<dbReference type="InterPro" id="IPR051202">
    <property type="entry name" value="Peptidase_C40"/>
</dbReference>
<evidence type="ECO:0000313" key="9">
    <source>
        <dbReference type="Proteomes" id="UP001549167"/>
    </source>
</evidence>
<keyword evidence="3" id="KW-0732">Signal</keyword>
<evidence type="ECO:0000259" key="6">
    <source>
        <dbReference type="PROSITE" id="PS51272"/>
    </source>
</evidence>
<sequence length="338" mass="36941">MRTLTKSFLISIMAIMIIPFNSIQADEQELIRTAKQYIGTPYSLGAMNPSVAFDCSGYIKYVFQQFDEDLPRTTDGMYSVGESVSKGDLKVGDIVFFNTSGSGVSHAGIYIGDNQFIHASSSNGVTIDNINGKYYWGPKYIGAKRVADFDDEQQEVVQASMESAGIFDDLSEDHWAYDAAETLYDQGILEGVGNNKFAPKQNVTRQQVIKLLMSSEGFDASATAEDVGINGQLASWAEAEVASAKTLGHLDYLDGAFNGEESIDRTEVAILMSNVFDYNYSGSSEAFPDVSESHDAYESIMAMKENGITEGNDAGEYQPDKTLSRAEFAVLLNRAISK</sequence>
<keyword evidence="5" id="KW-0788">Thiol protease</keyword>
<evidence type="ECO:0008006" key="10">
    <source>
        <dbReference type="Google" id="ProtNLM"/>
    </source>
</evidence>
<evidence type="ECO:0000256" key="4">
    <source>
        <dbReference type="ARBA" id="ARBA00022801"/>
    </source>
</evidence>
<dbReference type="PANTHER" id="PTHR47053:SF1">
    <property type="entry name" value="MUREIN DD-ENDOPEPTIDASE MEPH-RELATED"/>
    <property type="match status" value="1"/>
</dbReference>
<evidence type="ECO:0000313" key="8">
    <source>
        <dbReference type="EMBL" id="MET3683071.1"/>
    </source>
</evidence>
<evidence type="ECO:0000256" key="3">
    <source>
        <dbReference type="ARBA" id="ARBA00022729"/>
    </source>
</evidence>
<keyword evidence="2" id="KW-0645">Protease</keyword>
<feature type="domain" description="SLH" evidence="6">
    <location>
        <begin position="283"/>
        <end position="338"/>
    </location>
</feature>
<organism evidence="8 9">
    <name type="scientific">Alkalibacillus flavidus</name>
    <dbReference type="NCBI Taxonomy" id="546021"/>
    <lineage>
        <taxon>Bacteria</taxon>
        <taxon>Bacillati</taxon>
        <taxon>Bacillota</taxon>
        <taxon>Bacilli</taxon>
        <taxon>Bacillales</taxon>
        <taxon>Bacillaceae</taxon>
        <taxon>Alkalibacillus</taxon>
    </lineage>
</organism>
<evidence type="ECO:0000256" key="5">
    <source>
        <dbReference type="ARBA" id="ARBA00022807"/>
    </source>
</evidence>
<evidence type="ECO:0000256" key="1">
    <source>
        <dbReference type="ARBA" id="ARBA00007074"/>
    </source>
</evidence>
<feature type="domain" description="NlpC/P60" evidence="7">
    <location>
        <begin position="24"/>
        <end position="147"/>
    </location>
</feature>
<dbReference type="SUPFAM" id="SSF54001">
    <property type="entry name" value="Cysteine proteinases"/>
    <property type="match status" value="1"/>
</dbReference>
<protein>
    <recommendedName>
        <fullName evidence="10">S-layer homology domain-containing protein</fullName>
    </recommendedName>
</protein>
<gene>
    <name evidence="8" type="ORF">ABID56_001161</name>
</gene>
<reference evidence="8 9" key="1">
    <citation type="submission" date="2024-06" db="EMBL/GenBank/DDBJ databases">
        <title>Genomic Encyclopedia of Type Strains, Phase IV (KMG-IV): sequencing the most valuable type-strain genomes for metagenomic binning, comparative biology and taxonomic classification.</title>
        <authorList>
            <person name="Goeker M."/>
        </authorList>
    </citation>
    <scope>NUCLEOTIDE SEQUENCE [LARGE SCALE GENOMIC DNA]</scope>
    <source>
        <strain evidence="8 9">DSM 23520</strain>
    </source>
</reference>
<dbReference type="Pfam" id="PF00877">
    <property type="entry name" value="NLPC_P60"/>
    <property type="match status" value="1"/>
</dbReference>
<dbReference type="RefSeq" id="WP_354219666.1">
    <property type="nucleotide sequence ID" value="NZ_JBEPMX010000004.1"/>
</dbReference>
<accession>A0ABV2KU20</accession>
<comment type="similarity">
    <text evidence="1">Belongs to the peptidase C40 family.</text>
</comment>
<dbReference type="Pfam" id="PF00395">
    <property type="entry name" value="SLH"/>
    <property type="match status" value="2"/>
</dbReference>
<dbReference type="Proteomes" id="UP001549167">
    <property type="component" value="Unassembled WGS sequence"/>
</dbReference>